<dbReference type="AlphaFoldDB" id="A0A0L8FIN5"/>
<sequence>MATENHPQDVAQTHTKKNQRNECTLVRYMHAMFLKGKKMYECTSVCVREKKHRT</sequence>
<evidence type="ECO:0000313" key="1">
    <source>
        <dbReference type="EMBL" id="KOF63271.1"/>
    </source>
</evidence>
<gene>
    <name evidence="1" type="ORF">OCBIM_22019755mg</name>
</gene>
<accession>A0A0L8FIN5</accession>
<name>A0A0L8FIN5_OCTBM</name>
<protein>
    <submittedName>
        <fullName evidence="1">Uncharacterized protein</fullName>
    </submittedName>
</protein>
<proteinExistence type="predicted"/>
<dbReference type="EMBL" id="KQ431294">
    <property type="protein sequence ID" value="KOF63271.1"/>
    <property type="molecule type" value="Genomic_DNA"/>
</dbReference>
<organism evidence="1">
    <name type="scientific">Octopus bimaculoides</name>
    <name type="common">California two-spotted octopus</name>
    <dbReference type="NCBI Taxonomy" id="37653"/>
    <lineage>
        <taxon>Eukaryota</taxon>
        <taxon>Metazoa</taxon>
        <taxon>Spiralia</taxon>
        <taxon>Lophotrochozoa</taxon>
        <taxon>Mollusca</taxon>
        <taxon>Cephalopoda</taxon>
        <taxon>Coleoidea</taxon>
        <taxon>Octopodiformes</taxon>
        <taxon>Octopoda</taxon>
        <taxon>Incirrata</taxon>
        <taxon>Octopodidae</taxon>
        <taxon>Octopus</taxon>
    </lineage>
</organism>
<reference evidence="1" key="1">
    <citation type="submission" date="2015-07" db="EMBL/GenBank/DDBJ databases">
        <title>MeaNS - Measles Nucleotide Surveillance Program.</title>
        <authorList>
            <person name="Tran T."/>
            <person name="Druce J."/>
        </authorList>
    </citation>
    <scope>NUCLEOTIDE SEQUENCE</scope>
    <source>
        <strain evidence="1">UCB-OBI-ISO-001</strain>
        <tissue evidence="1">Gonad</tissue>
    </source>
</reference>